<evidence type="ECO:0000256" key="1">
    <source>
        <dbReference type="SAM" id="MobiDB-lite"/>
    </source>
</evidence>
<reference evidence="2 3" key="1">
    <citation type="journal article" date="2015" name="Genome Biol. Evol.">
        <title>The genome of winter moth (Operophtera brumata) provides a genomic perspective on sexual dimorphism and phenology.</title>
        <authorList>
            <person name="Derks M.F."/>
            <person name="Smit S."/>
            <person name="Salis L."/>
            <person name="Schijlen E."/>
            <person name="Bossers A."/>
            <person name="Mateman C."/>
            <person name="Pijl A.S."/>
            <person name="de Ridder D."/>
            <person name="Groenen M.A."/>
            <person name="Visser M.E."/>
            <person name="Megens H.J."/>
        </authorList>
    </citation>
    <scope>NUCLEOTIDE SEQUENCE [LARGE SCALE GENOMIC DNA]</scope>
    <source>
        <strain evidence="2">WM2013NL</strain>
        <tissue evidence="2">Head and thorax</tissue>
    </source>
</reference>
<gene>
    <name evidence="2" type="ORF">OBRU01_12451</name>
</gene>
<keyword evidence="3" id="KW-1185">Reference proteome</keyword>
<comment type="caution">
    <text evidence="2">The sequence shown here is derived from an EMBL/GenBank/DDBJ whole genome shotgun (WGS) entry which is preliminary data.</text>
</comment>
<feature type="compositionally biased region" description="Low complexity" evidence="1">
    <location>
        <begin position="52"/>
        <end position="95"/>
    </location>
</feature>
<dbReference type="EMBL" id="JTDY01001993">
    <property type="protein sequence ID" value="KOB72380.1"/>
    <property type="molecule type" value="Genomic_DNA"/>
</dbReference>
<name>A0A0L7LAE3_OPEBR</name>
<evidence type="ECO:0000313" key="3">
    <source>
        <dbReference type="Proteomes" id="UP000037510"/>
    </source>
</evidence>
<proteinExistence type="predicted"/>
<accession>A0A0L7LAE3</accession>
<feature type="region of interest" description="Disordered" evidence="1">
    <location>
        <begin position="1"/>
        <end position="105"/>
    </location>
</feature>
<feature type="compositionally biased region" description="Basic residues" evidence="1">
    <location>
        <begin position="27"/>
        <end position="38"/>
    </location>
</feature>
<protein>
    <submittedName>
        <fullName evidence="2">Uncharacterized protein</fullName>
    </submittedName>
</protein>
<evidence type="ECO:0000313" key="2">
    <source>
        <dbReference type="EMBL" id="KOB72380.1"/>
    </source>
</evidence>
<dbReference type="Proteomes" id="UP000037510">
    <property type="component" value="Unassembled WGS sequence"/>
</dbReference>
<sequence>MEQSWYRREMRRRPLMISTAPPDAVPKRRARRPPRAAPRRPTTIARVDEPPDSVSCSDSSDSSMRLSASPRSRSYRSSHSSHSSHSSLDLNDSSRYVTIYTQQSG</sequence>
<dbReference type="AlphaFoldDB" id="A0A0L7LAE3"/>
<organism evidence="2 3">
    <name type="scientific">Operophtera brumata</name>
    <name type="common">Winter moth</name>
    <name type="synonym">Phalaena brumata</name>
    <dbReference type="NCBI Taxonomy" id="104452"/>
    <lineage>
        <taxon>Eukaryota</taxon>
        <taxon>Metazoa</taxon>
        <taxon>Ecdysozoa</taxon>
        <taxon>Arthropoda</taxon>
        <taxon>Hexapoda</taxon>
        <taxon>Insecta</taxon>
        <taxon>Pterygota</taxon>
        <taxon>Neoptera</taxon>
        <taxon>Endopterygota</taxon>
        <taxon>Lepidoptera</taxon>
        <taxon>Glossata</taxon>
        <taxon>Ditrysia</taxon>
        <taxon>Geometroidea</taxon>
        <taxon>Geometridae</taxon>
        <taxon>Larentiinae</taxon>
        <taxon>Operophtera</taxon>
    </lineage>
</organism>